<dbReference type="InterPro" id="IPR003673">
    <property type="entry name" value="CoA-Trfase_fam_III"/>
</dbReference>
<dbReference type="Gene3D" id="3.40.50.10540">
    <property type="entry name" value="Crotonobetainyl-coa:carnitine coa-transferase, domain 1"/>
    <property type="match status" value="1"/>
</dbReference>
<proteinExistence type="inferred from homology"/>
<dbReference type="AlphaFoldDB" id="A0A7R8ZIA1"/>
<dbReference type="EMBL" id="OB660052">
    <property type="protein sequence ID" value="CAD7222376.1"/>
    <property type="molecule type" value="Genomic_DNA"/>
</dbReference>
<sequence>MKIKDASHSASNVMTIAYENKVELEAKEYLKRFMAPSKEVKGGKGCQTKGSQKNSPRSLYQTITIMHFSPVVFCPGTRKVLPLSAVRVLDLTRILAGPYCTMQLGDLGADVIKIEEPEKGDETRRWGPPFLGNESCYFLSVNRNKRSMTLNLKTREAQGILKRLVAVSDVLIQNYLPDRLPRLGLTYEEIQKCNPKIIYCSLSGFGSTGPYRKRAGYDVIAASVGGFLDITGPQDGEPCKAGTAVTDLITGLQAKSAILAALIEREKTGKGQKIETNLLACQVSMLVNIASAYLNGGAEYSRFGTSHASIVPYQAFQTADGFITIGATTDQQFINFSLAIDEPGLLESPKYKTNKLRVQHREELLTTIKNKMVVKTSAEWEAKFEKENSEFAYGRVNRLGEVFEDPQVKHLNIVQEIPSADGETQIKQICHPVWYSDSQLPIRIPPPTLGQHTEDILKELLNVESLSEINDLRRKRII</sequence>
<dbReference type="OrthoDB" id="5863171at2759"/>
<keyword evidence="2" id="KW-0808">Transferase</keyword>
<evidence type="ECO:0000256" key="2">
    <source>
        <dbReference type="ARBA" id="ARBA00022679"/>
    </source>
</evidence>
<organism evidence="3">
    <name type="scientific">Cyprideis torosa</name>
    <dbReference type="NCBI Taxonomy" id="163714"/>
    <lineage>
        <taxon>Eukaryota</taxon>
        <taxon>Metazoa</taxon>
        <taxon>Ecdysozoa</taxon>
        <taxon>Arthropoda</taxon>
        <taxon>Crustacea</taxon>
        <taxon>Oligostraca</taxon>
        <taxon>Ostracoda</taxon>
        <taxon>Podocopa</taxon>
        <taxon>Podocopida</taxon>
        <taxon>Cytherocopina</taxon>
        <taxon>Cytheroidea</taxon>
        <taxon>Cytherideidae</taxon>
        <taxon>Cyprideis</taxon>
    </lineage>
</organism>
<protein>
    <submittedName>
        <fullName evidence="3">Uncharacterized protein</fullName>
    </submittedName>
</protein>
<evidence type="ECO:0000256" key="1">
    <source>
        <dbReference type="ARBA" id="ARBA00008383"/>
    </source>
</evidence>
<gene>
    <name evidence="3" type="ORF">CTOB1V02_LOCUS387</name>
</gene>
<dbReference type="InterPro" id="IPR050483">
    <property type="entry name" value="CoA-transferase_III_domain"/>
</dbReference>
<comment type="similarity">
    <text evidence="1">Belongs to the CoA-transferase III family.</text>
</comment>
<dbReference type="InterPro" id="IPR044855">
    <property type="entry name" value="CoA-Trfase_III_dom3_sf"/>
</dbReference>
<dbReference type="Pfam" id="PF02515">
    <property type="entry name" value="CoA_transf_3"/>
    <property type="match status" value="1"/>
</dbReference>
<dbReference type="GO" id="GO:0005739">
    <property type="term" value="C:mitochondrion"/>
    <property type="evidence" value="ECO:0007669"/>
    <property type="project" value="TreeGrafter"/>
</dbReference>
<name>A0A7R8ZIA1_9CRUS</name>
<dbReference type="Gene3D" id="3.30.1540.10">
    <property type="entry name" value="formyl-coa transferase, domain 3"/>
    <property type="match status" value="1"/>
</dbReference>
<dbReference type="GO" id="GO:0047369">
    <property type="term" value="F:succinate-hydroxymethylglutarate CoA-transferase activity"/>
    <property type="evidence" value="ECO:0007669"/>
    <property type="project" value="TreeGrafter"/>
</dbReference>
<evidence type="ECO:0000313" key="3">
    <source>
        <dbReference type="EMBL" id="CAD7222376.1"/>
    </source>
</evidence>
<reference evidence="3" key="1">
    <citation type="submission" date="2020-11" db="EMBL/GenBank/DDBJ databases">
        <authorList>
            <person name="Tran Van P."/>
        </authorList>
    </citation>
    <scope>NUCLEOTIDE SEQUENCE</scope>
</reference>
<dbReference type="SUPFAM" id="SSF89796">
    <property type="entry name" value="CoA-transferase family III (CaiB/BaiF)"/>
    <property type="match status" value="1"/>
</dbReference>
<dbReference type="PANTHER" id="PTHR48207">
    <property type="entry name" value="SUCCINATE--HYDROXYMETHYLGLUTARATE COA-TRANSFERASE"/>
    <property type="match status" value="1"/>
</dbReference>
<accession>A0A7R8ZIA1</accession>
<dbReference type="InterPro" id="IPR023606">
    <property type="entry name" value="CoA-Trfase_III_dom_1_sf"/>
</dbReference>
<dbReference type="PANTHER" id="PTHR48207:SF3">
    <property type="entry name" value="SUCCINATE--HYDROXYMETHYLGLUTARATE COA-TRANSFERASE"/>
    <property type="match status" value="1"/>
</dbReference>